<protein>
    <submittedName>
        <fullName evidence="1">Uncharacterized protein</fullName>
    </submittedName>
</protein>
<dbReference type="AlphaFoldDB" id="B9BPV3"/>
<name>B9BPV3_9BURK</name>
<organism evidence="1 2">
    <name type="scientific">Burkholderia multivorans CGD2</name>
    <dbReference type="NCBI Taxonomy" id="513052"/>
    <lineage>
        <taxon>Bacteria</taxon>
        <taxon>Pseudomonadati</taxon>
        <taxon>Pseudomonadota</taxon>
        <taxon>Betaproteobacteria</taxon>
        <taxon>Burkholderiales</taxon>
        <taxon>Burkholderiaceae</taxon>
        <taxon>Burkholderia</taxon>
        <taxon>Burkholderia cepacia complex</taxon>
    </lineage>
</organism>
<sequence>MGSIVARMIFFPQLVDERKPRVGKFAHCAFARFADFAALRL</sequence>
<dbReference type="Proteomes" id="UP000004535">
    <property type="component" value="Unassembled WGS sequence"/>
</dbReference>
<gene>
    <name evidence="1" type="ORF">BURMUCGD2_6724</name>
</gene>
<evidence type="ECO:0000313" key="1">
    <source>
        <dbReference type="EMBL" id="EEE07621.1"/>
    </source>
</evidence>
<evidence type="ECO:0000313" key="2">
    <source>
        <dbReference type="Proteomes" id="UP000004535"/>
    </source>
</evidence>
<proteinExistence type="predicted"/>
<comment type="caution">
    <text evidence="1">The sequence shown here is derived from an EMBL/GenBank/DDBJ whole genome shotgun (WGS) entry which is preliminary data.</text>
</comment>
<accession>B9BPV3</accession>
<reference evidence="1 2" key="1">
    <citation type="journal article" date="2012" name="J. Bacteriol.">
        <title>Draft Genome Sequence Determination for Cystic Fibrosis and Chronic Granulomatous Disease Burkholderia multivorans Isolates.</title>
        <authorList>
            <person name="Varga J.J."/>
            <person name="Losada L."/>
            <person name="Zelazny A.M."/>
            <person name="Brinkac L."/>
            <person name="Harkins D."/>
            <person name="Radune D."/>
            <person name="Hostetler J."/>
            <person name="Sampaio E.P."/>
            <person name="Ronning C.M."/>
            <person name="Nierman W.C."/>
            <person name="Greenberg D.E."/>
            <person name="Holland S.M."/>
            <person name="Goldberg J.B."/>
        </authorList>
    </citation>
    <scope>NUCLEOTIDE SEQUENCE [LARGE SCALE GENOMIC DNA]</scope>
    <source>
        <strain evidence="1 2">CGD2</strain>
    </source>
</reference>
<dbReference type="EMBL" id="ACFC01000004">
    <property type="protein sequence ID" value="EEE07621.1"/>
    <property type="molecule type" value="Genomic_DNA"/>
</dbReference>